<dbReference type="Pfam" id="PF01450">
    <property type="entry name" value="KARI_C"/>
    <property type="match status" value="1"/>
</dbReference>
<sequence>MAPANIFYDDDADISLLKGKTILFIGYGNQGRAQALNFRDTLNYTKTDATILIANLKDSYADRAHEDGFEVTQDWAKATSLADVIFLLVPDQVQPELFNSKIGPSMKPGATVVIASGYNVFYKLLDVPKEANVVMAAPRMIGTSVRTRFVSNAGYPCFVSVEQDATGNAHELALAISRGIGATKAGAIESSAREETLIDLFAEQALWPTVINAFTEAYKLLQANGCSNEALVHELYYSMEPAEIFEKCAEDGFVKQLVYHSKVSQFGQLNGALSLDGSEFASRFERVLKHQIIEGEFMRNFSKMEKSGTLDKEIELLFETAGKTELAVGEKLVFERLGHSYGAAVGKANDRH</sequence>
<comment type="caution">
    <text evidence="4">The sequence shown here is derived from an EMBL/GenBank/DDBJ whole genome shotgun (WGS) entry which is preliminary data.</text>
</comment>
<gene>
    <name evidence="4" type="ORF">POJ06DRAFT_276964</name>
</gene>
<evidence type="ECO:0000256" key="2">
    <source>
        <dbReference type="ARBA" id="ARBA00029440"/>
    </source>
</evidence>
<organism evidence="4 5">
    <name type="scientific">Lipomyces tetrasporus</name>
    <dbReference type="NCBI Taxonomy" id="54092"/>
    <lineage>
        <taxon>Eukaryota</taxon>
        <taxon>Fungi</taxon>
        <taxon>Dikarya</taxon>
        <taxon>Ascomycota</taxon>
        <taxon>Saccharomycotina</taxon>
        <taxon>Lipomycetes</taxon>
        <taxon>Lipomycetales</taxon>
        <taxon>Lipomycetaceae</taxon>
        <taxon>Lipomyces</taxon>
    </lineage>
</organism>
<dbReference type="RefSeq" id="XP_056041961.1">
    <property type="nucleotide sequence ID" value="XM_056189695.1"/>
</dbReference>
<accession>A0AAD7QPE7</accession>
<dbReference type="InterPro" id="IPR013023">
    <property type="entry name" value="KARI"/>
</dbReference>
<dbReference type="Pfam" id="PF07991">
    <property type="entry name" value="KARI_N"/>
    <property type="match status" value="1"/>
</dbReference>
<dbReference type="EMBL" id="JARPMG010000008">
    <property type="protein sequence ID" value="KAJ8098511.1"/>
    <property type="molecule type" value="Genomic_DNA"/>
</dbReference>
<keyword evidence="5" id="KW-1185">Reference proteome</keyword>
<dbReference type="GO" id="GO:0009097">
    <property type="term" value="P:isoleucine biosynthetic process"/>
    <property type="evidence" value="ECO:0007669"/>
    <property type="project" value="TreeGrafter"/>
</dbReference>
<dbReference type="Proteomes" id="UP001217417">
    <property type="component" value="Unassembled WGS sequence"/>
</dbReference>
<dbReference type="GO" id="GO:0004455">
    <property type="term" value="F:ketol-acid reductoisomerase activity"/>
    <property type="evidence" value="ECO:0007669"/>
    <property type="project" value="InterPro"/>
</dbReference>
<dbReference type="PROSITE" id="PS51850">
    <property type="entry name" value="KARI_N"/>
    <property type="match status" value="1"/>
</dbReference>
<protein>
    <submittedName>
        <fullName evidence="4">Ketol-acid reductoisomerase</fullName>
    </submittedName>
</protein>
<dbReference type="InterPro" id="IPR000506">
    <property type="entry name" value="KARI_C"/>
</dbReference>
<dbReference type="PANTHER" id="PTHR21371:SF1">
    <property type="entry name" value="KETOL-ACID REDUCTOISOMERASE, MITOCHONDRIAL"/>
    <property type="match status" value="1"/>
</dbReference>
<evidence type="ECO:0000259" key="3">
    <source>
        <dbReference type="PROSITE" id="PS51850"/>
    </source>
</evidence>
<dbReference type="InterPro" id="IPR013116">
    <property type="entry name" value="KARI_N"/>
</dbReference>
<feature type="domain" description="KARI N-terminal Rossmann" evidence="3">
    <location>
        <begin position="4"/>
        <end position="190"/>
    </location>
</feature>
<dbReference type="GO" id="GO:0009099">
    <property type="term" value="P:L-valine biosynthetic process"/>
    <property type="evidence" value="ECO:0007669"/>
    <property type="project" value="TreeGrafter"/>
</dbReference>
<dbReference type="AlphaFoldDB" id="A0AAD7QPE7"/>
<dbReference type="InterPro" id="IPR036291">
    <property type="entry name" value="NAD(P)-bd_dom_sf"/>
</dbReference>
<evidence type="ECO:0000313" key="4">
    <source>
        <dbReference type="EMBL" id="KAJ8098511.1"/>
    </source>
</evidence>
<evidence type="ECO:0000313" key="5">
    <source>
        <dbReference type="Proteomes" id="UP001217417"/>
    </source>
</evidence>
<dbReference type="PANTHER" id="PTHR21371">
    <property type="entry name" value="KETOL-ACID REDUCTOISOMERASE, MITOCHONDRIAL"/>
    <property type="match status" value="1"/>
</dbReference>
<comment type="pathway">
    <text evidence="2">Amino-acid biosynthesis.</text>
</comment>
<name>A0AAD7QPE7_9ASCO</name>
<reference evidence="4" key="1">
    <citation type="submission" date="2023-03" db="EMBL/GenBank/DDBJ databases">
        <title>Near-Complete genome sequence of Lipomyces tetrasporous NRRL Y-64009, an oleaginous yeast capable of growing on lignocellulosic hydrolysates.</title>
        <authorList>
            <consortium name="Lawrence Berkeley National Laboratory"/>
            <person name="Jagtap S.S."/>
            <person name="Liu J.-J."/>
            <person name="Walukiewicz H.E."/>
            <person name="Pangilinan J."/>
            <person name="Lipzen A."/>
            <person name="Ahrendt S."/>
            <person name="Koriabine M."/>
            <person name="Cobaugh K."/>
            <person name="Salamov A."/>
            <person name="Yoshinaga Y."/>
            <person name="Ng V."/>
            <person name="Daum C."/>
            <person name="Grigoriev I.V."/>
            <person name="Slininger P.J."/>
            <person name="Dien B.S."/>
            <person name="Jin Y.-S."/>
            <person name="Rao C.V."/>
        </authorList>
    </citation>
    <scope>NUCLEOTIDE SEQUENCE</scope>
    <source>
        <strain evidence="4">NRRL Y-64009</strain>
    </source>
</reference>
<evidence type="ECO:0000256" key="1">
    <source>
        <dbReference type="ARBA" id="ARBA00023002"/>
    </source>
</evidence>
<dbReference type="Gene3D" id="3.40.50.720">
    <property type="entry name" value="NAD(P)-binding Rossmann-like Domain"/>
    <property type="match status" value="1"/>
</dbReference>
<dbReference type="SUPFAM" id="SSF51735">
    <property type="entry name" value="NAD(P)-binding Rossmann-fold domains"/>
    <property type="match status" value="1"/>
</dbReference>
<dbReference type="GeneID" id="80884861"/>
<proteinExistence type="predicted"/>
<keyword evidence="1" id="KW-0560">Oxidoreductase</keyword>
<dbReference type="Gene3D" id="6.10.240.10">
    <property type="match status" value="1"/>
</dbReference>